<keyword evidence="2 4" id="KW-0547">Nucleotide-binding</keyword>
<evidence type="ECO:0000259" key="5">
    <source>
        <dbReference type="PROSITE" id="PS50975"/>
    </source>
</evidence>
<dbReference type="Gene3D" id="3.30.1490.20">
    <property type="entry name" value="ATP-grasp fold, A domain"/>
    <property type="match status" value="1"/>
</dbReference>
<gene>
    <name evidence="6" type="ORF">ACFQU8_12280</name>
</gene>
<dbReference type="InterPro" id="IPR013651">
    <property type="entry name" value="ATP-grasp_RimK-type"/>
</dbReference>
<comment type="caution">
    <text evidence="6">The sequence shown here is derived from an EMBL/GenBank/DDBJ whole genome shotgun (WGS) entry which is preliminary data.</text>
</comment>
<dbReference type="SUPFAM" id="SSF56059">
    <property type="entry name" value="Glutathione synthetase ATP-binding domain-like"/>
    <property type="match status" value="1"/>
</dbReference>
<keyword evidence="3 4" id="KW-0067">ATP-binding</keyword>
<dbReference type="GO" id="GO:0016874">
    <property type="term" value="F:ligase activity"/>
    <property type="evidence" value="ECO:0007669"/>
    <property type="project" value="UniProtKB-KW"/>
</dbReference>
<dbReference type="NCBIfam" id="TIGR00768">
    <property type="entry name" value="rimK_fam"/>
    <property type="match status" value="1"/>
</dbReference>
<dbReference type="InterPro" id="IPR004666">
    <property type="entry name" value="Rp_bS6_RimK/Lys_biosynth_LsyX"/>
</dbReference>
<dbReference type="InterPro" id="IPR011761">
    <property type="entry name" value="ATP-grasp"/>
</dbReference>
<evidence type="ECO:0000313" key="7">
    <source>
        <dbReference type="Proteomes" id="UP001596620"/>
    </source>
</evidence>
<evidence type="ECO:0000256" key="2">
    <source>
        <dbReference type="ARBA" id="ARBA00022741"/>
    </source>
</evidence>
<dbReference type="InterPro" id="IPR013815">
    <property type="entry name" value="ATP_grasp_subdomain_1"/>
</dbReference>
<sequence>MNLTGWIVYNGYLPGTKFRDFAEWIQRAAANQGIRTTIYKNNHLLSCLTSDSVGLVDTETRPDFVVFLDKDIYLARQLELMGIRVFNHAEAIAASDDKIASYQVLAAHNFPVPKTVIAPKAFYNTGADTIDDYQKAVQLLGFPLIVKEAFGSFGEQVHLIHNQQELTDTIQQLQGRSFMMQEFIASSYGQDKRLHIVGNKVVAAMRRHSASDFRSNITTGGTMEAYQPTQEEERLAIATAKVIGADFAGVDLLIGPDGTPIICEINSNAHIRNLFDCTGINAADAMMAYIQQEMRHNHGRLADLP</sequence>
<dbReference type="PANTHER" id="PTHR21621:SF0">
    <property type="entry name" value="BETA-CITRYLGLUTAMATE SYNTHASE B-RELATED"/>
    <property type="match status" value="1"/>
</dbReference>
<organism evidence="6 7">
    <name type="scientific">Lentibacillus kimchii</name>
    <dbReference type="NCBI Taxonomy" id="1542911"/>
    <lineage>
        <taxon>Bacteria</taxon>
        <taxon>Bacillati</taxon>
        <taxon>Bacillota</taxon>
        <taxon>Bacilli</taxon>
        <taxon>Bacillales</taxon>
        <taxon>Bacillaceae</taxon>
        <taxon>Lentibacillus</taxon>
    </lineage>
</organism>
<keyword evidence="7" id="KW-1185">Reference proteome</keyword>
<reference evidence="7" key="1">
    <citation type="journal article" date="2019" name="Int. J. Syst. Evol. Microbiol.">
        <title>The Global Catalogue of Microorganisms (GCM) 10K type strain sequencing project: providing services to taxonomists for standard genome sequencing and annotation.</title>
        <authorList>
            <consortium name="The Broad Institute Genomics Platform"/>
            <consortium name="The Broad Institute Genome Sequencing Center for Infectious Disease"/>
            <person name="Wu L."/>
            <person name="Ma J."/>
        </authorList>
    </citation>
    <scope>NUCLEOTIDE SEQUENCE [LARGE SCALE GENOMIC DNA]</scope>
    <source>
        <strain evidence="7">JCM 30234</strain>
    </source>
</reference>
<dbReference type="EMBL" id="JBHTGR010000057">
    <property type="protein sequence ID" value="MFC7747964.1"/>
    <property type="molecule type" value="Genomic_DNA"/>
</dbReference>
<dbReference type="Pfam" id="PF08443">
    <property type="entry name" value="RimK"/>
    <property type="match status" value="1"/>
</dbReference>
<dbReference type="Proteomes" id="UP001596620">
    <property type="component" value="Unassembled WGS sequence"/>
</dbReference>
<evidence type="ECO:0000313" key="6">
    <source>
        <dbReference type="EMBL" id="MFC7747964.1"/>
    </source>
</evidence>
<evidence type="ECO:0000256" key="3">
    <source>
        <dbReference type="ARBA" id="ARBA00022840"/>
    </source>
</evidence>
<dbReference type="PROSITE" id="PS50975">
    <property type="entry name" value="ATP_GRASP"/>
    <property type="match status" value="1"/>
</dbReference>
<name>A0ABW2UVP8_9BACI</name>
<dbReference type="Gene3D" id="3.30.470.20">
    <property type="entry name" value="ATP-grasp fold, B domain"/>
    <property type="match status" value="1"/>
</dbReference>
<keyword evidence="1" id="KW-0479">Metal-binding</keyword>
<dbReference type="Gene3D" id="3.40.50.20">
    <property type="match status" value="1"/>
</dbReference>
<feature type="domain" description="ATP-grasp" evidence="5">
    <location>
        <begin position="102"/>
        <end position="291"/>
    </location>
</feature>
<evidence type="ECO:0000256" key="4">
    <source>
        <dbReference type="PROSITE-ProRule" id="PRU00409"/>
    </source>
</evidence>
<dbReference type="PANTHER" id="PTHR21621">
    <property type="entry name" value="RIBOSOMAL PROTEIN S6 MODIFICATION PROTEIN"/>
    <property type="match status" value="1"/>
</dbReference>
<keyword evidence="6" id="KW-0436">Ligase</keyword>
<accession>A0ABW2UVP8</accession>
<dbReference type="RefSeq" id="WP_382360653.1">
    <property type="nucleotide sequence ID" value="NZ_JBHTGR010000057.1"/>
</dbReference>
<proteinExistence type="predicted"/>
<evidence type="ECO:0000256" key="1">
    <source>
        <dbReference type="ARBA" id="ARBA00022723"/>
    </source>
</evidence>
<protein>
    <submittedName>
        <fullName evidence="6">RimK family alpha-L-glutamate ligase</fullName>
    </submittedName>
</protein>